<organism evidence="3 4">
    <name type="scientific">Roridomyces roridus</name>
    <dbReference type="NCBI Taxonomy" id="1738132"/>
    <lineage>
        <taxon>Eukaryota</taxon>
        <taxon>Fungi</taxon>
        <taxon>Dikarya</taxon>
        <taxon>Basidiomycota</taxon>
        <taxon>Agaricomycotina</taxon>
        <taxon>Agaricomycetes</taxon>
        <taxon>Agaricomycetidae</taxon>
        <taxon>Agaricales</taxon>
        <taxon>Marasmiineae</taxon>
        <taxon>Mycenaceae</taxon>
        <taxon>Roridomyces</taxon>
    </lineage>
</organism>
<evidence type="ECO:0000259" key="2">
    <source>
        <dbReference type="PROSITE" id="PS50013"/>
    </source>
</evidence>
<dbReference type="EMBL" id="JARKIF010000005">
    <property type="protein sequence ID" value="KAJ7638263.1"/>
    <property type="molecule type" value="Genomic_DNA"/>
</dbReference>
<accession>A0AAD7C3N4</accession>
<feature type="region of interest" description="Disordered" evidence="1">
    <location>
        <begin position="460"/>
        <end position="515"/>
    </location>
</feature>
<evidence type="ECO:0000256" key="1">
    <source>
        <dbReference type="SAM" id="MobiDB-lite"/>
    </source>
</evidence>
<gene>
    <name evidence="3" type="ORF">FB45DRAFT_863395</name>
</gene>
<feature type="compositionally biased region" description="Polar residues" evidence="1">
    <location>
        <begin position="461"/>
        <end position="470"/>
    </location>
</feature>
<feature type="compositionally biased region" description="Basic and acidic residues" evidence="1">
    <location>
        <begin position="505"/>
        <end position="515"/>
    </location>
</feature>
<dbReference type="InterPro" id="IPR000953">
    <property type="entry name" value="Chromo/chromo_shadow_dom"/>
</dbReference>
<feature type="region of interest" description="Disordered" evidence="1">
    <location>
        <begin position="266"/>
        <end position="301"/>
    </location>
</feature>
<keyword evidence="4" id="KW-1185">Reference proteome</keyword>
<dbReference type="GO" id="GO:0006338">
    <property type="term" value="P:chromatin remodeling"/>
    <property type="evidence" value="ECO:0007669"/>
    <property type="project" value="UniProtKB-ARBA"/>
</dbReference>
<sequence length="624" mass="68051">MAHRLAKRSFLPSLLNPDFSNSQDDLVPAVPAHPTGVPVDSPFTVPGAFHGERRAWRWEDATLGVAAHRNFGEIHKLLASTFGVEQARYLTQQLYQSFSISPGIPEAFPIVQGVLDPHARILGGNVFPLTSLIASWLLRYAVDARSLRIAHTHYPSSSLEHLSINDDILGQERLSGTQLSYLAPESDTRLTQNIIRPWSSISRPQSVMIPGQIHSSQERLPGSSTPPGKSDSQLRATISLPQKTSHGHGPEPPPLLAVELDSAEQPEIGGQGEPMDGEKQPQTPGDYAGHPDGVEVSGFPESSPVTYTSMIAPLRPEDNGLPQNLHVTAGSSFDPPDITASTRSTAALVPCPRRKAALKNPLPQGDDSFATDNSGNVSEYLPPGHTREFVMINGRPEWEIEAIVGERAREGTGETEYEVKWKGYGNEHNEWKTESQLNRGQQIWVGKDNPSESRHAARVASCSQTRSSTWPDLAFPPTTRRGESSTETGGQPIPLKRRPFCTGPRRPELSDRDGFKNVSNLSQERVPTHAVEPVGSHLNTDIKPRMQSAQAKTRDENNRAPFATFSAEFYTLLFLIIIPVSTYPSSRGVEGGDVISLSAVVLLPGISSRTLGARQGANYGDMMN</sequence>
<dbReference type="SUPFAM" id="SSF54160">
    <property type="entry name" value="Chromo domain-like"/>
    <property type="match status" value="1"/>
</dbReference>
<feature type="region of interest" description="Disordered" evidence="1">
    <location>
        <begin position="357"/>
        <end position="382"/>
    </location>
</feature>
<dbReference type="SMART" id="SM00298">
    <property type="entry name" value="CHROMO"/>
    <property type="match status" value="1"/>
</dbReference>
<dbReference type="CDD" id="cd00024">
    <property type="entry name" value="CD_CSD"/>
    <property type="match status" value="1"/>
</dbReference>
<name>A0AAD7C3N4_9AGAR</name>
<dbReference type="Gene3D" id="2.40.50.40">
    <property type="match status" value="1"/>
</dbReference>
<dbReference type="InterPro" id="IPR016197">
    <property type="entry name" value="Chromo-like_dom_sf"/>
</dbReference>
<dbReference type="AlphaFoldDB" id="A0AAD7C3N4"/>
<evidence type="ECO:0000313" key="4">
    <source>
        <dbReference type="Proteomes" id="UP001221142"/>
    </source>
</evidence>
<reference evidence="3" key="1">
    <citation type="submission" date="2023-03" db="EMBL/GenBank/DDBJ databases">
        <title>Massive genome expansion in bonnet fungi (Mycena s.s.) driven by repeated elements and novel gene families across ecological guilds.</title>
        <authorList>
            <consortium name="Lawrence Berkeley National Laboratory"/>
            <person name="Harder C.B."/>
            <person name="Miyauchi S."/>
            <person name="Viragh M."/>
            <person name="Kuo A."/>
            <person name="Thoen E."/>
            <person name="Andreopoulos B."/>
            <person name="Lu D."/>
            <person name="Skrede I."/>
            <person name="Drula E."/>
            <person name="Henrissat B."/>
            <person name="Morin E."/>
            <person name="Kohler A."/>
            <person name="Barry K."/>
            <person name="LaButti K."/>
            <person name="Morin E."/>
            <person name="Salamov A."/>
            <person name="Lipzen A."/>
            <person name="Mereny Z."/>
            <person name="Hegedus B."/>
            <person name="Baldrian P."/>
            <person name="Stursova M."/>
            <person name="Weitz H."/>
            <person name="Taylor A."/>
            <person name="Grigoriev I.V."/>
            <person name="Nagy L.G."/>
            <person name="Martin F."/>
            <person name="Kauserud H."/>
        </authorList>
    </citation>
    <scope>NUCLEOTIDE SEQUENCE</scope>
    <source>
        <strain evidence="3">9284</strain>
    </source>
</reference>
<dbReference type="Pfam" id="PF00385">
    <property type="entry name" value="Chromo"/>
    <property type="match status" value="1"/>
</dbReference>
<proteinExistence type="predicted"/>
<comment type="caution">
    <text evidence="3">The sequence shown here is derived from an EMBL/GenBank/DDBJ whole genome shotgun (WGS) entry which is preliminary data.</text>
</comment>
<dbReference type="PROSITE" id="PS50013">
    <property type="entry name" value="CHROMO_2"/>
    <property type="match status" value="1"/>
</dbReference>
<feature type="domain" description="Chromo" evidence="2">
    <location>
        <begin position="398"/>
        <end position="443"/>
    </location>
</feature>
<protein>
    <recommendedName>
        <fullName evidence="2">Chromo domain-containing protein</fullName>
    </recommendedName>
</protein>
<dbReference type="InterPro" id="IPR023780">
    <property type="entry name" value="Chromo_domain"/>
</dbReference>
<evidence type="ECO:0000313" key="3">
    <source>
        <dbReference type="EMBL" id="KAJ7638263.1"/>
    </source>
</evidence>
<dbReference type="Proteomes" id="UP001221142">
    <property type="component" value="Unassembled WGS sequence"/>
</dbReference>